<protein>
    <submittedName>
        <fullName evidence="4">Ankyrin repeat protein</fullName>
    </submittedName>
</protein>
<evidence type="ECO:0000256" key="1">
    <source>
        <dbReference type="ARBA" id="ARBA00022737"/>
    </source>
</evidence>
<gene>
    <name evidence="4" type="ORF">C8E83_1295</name>
</gene>
<dbReference type="PROSITE" id="PS50088">
    <property type="entry name" value="ANK_REPEAT"/>
    <property type="match status" value="1"/>
</dbReference>
<dbReference type="Pfam" id="PF12796">
    <property type="entry name" value="Ank_2"/>
    <property type="match status" value="1"/>
</dbReference>
<dbReference type="OrthoDB" id="5114586at2"/>
<organism evidence="4 5">
    <name type="scientific">Frondihabitans australicus</name>
    <dbReference type="NCBI Taxonomy" id="386892"/>
    <lineage>
        <taxon>Bacteria</taxon>
        <taxon>Bacillati</taxon>
        <taxon>Actinomycetota</taxon>
        <taxon>Actinomycetes</taxon>
        <taxon>Micrococcales</taxon>
        <taxon>Microbacteriaceae</taxon>
        <taxon>Frondihabitans</taxon>
    </lineage>
</organism>
<dbReference type="AlphaFoldDB" id="A0A495IDV7"/>
<feature type="repeat" description="ANK" evidence="3">
    <location>
        <begin position="204"/>
        <end position="236"/>
    </location>
</feature>
<dbReference type="PROSITE" id="PS50297">
    <property type="entry name" value="ANK_REP_REGION"/>
    <property type="match status" value="1"/>
</dbReference>
<proteinExistence type="predicted"/>
<dbReference type="RefSeq" id="WP_147430100.1">
    <property type="nucleotide sequence ID" value="NZ_RBKS01000001.1"/>
</dbReference>
<name>A0A495IDV7_9MICO</name>
<keyword evidence="2 3" id="KW-0040">ANK repeat</keyword>
<dbReference type="InterPro" id="IPR002110">
    <property type="entry name" value="Ankyrin_rpt"/>
</dbReference>
<evidence type="ECO:0000313" key="5">
    <source>
        <dbReference type="Proteomes" id="UP000280008"/>
    </source>
</evidence>
<comment type="caution">
    <text evidence="4">The sequence shown here is derived from an EMBL/GenBank/DDBJ whole genome shotgun (WGS) entry which is preliminary data.</text>
</comment>
<dbReference type="InterPro" id="IPR036770">
    <property type="entry name" value="Ankyrin_rpt-contain_sf"/>
</dbReference>
<dbReference type="SUPFAM" id="SSF48403">
    <property type="entry name" value="Ankyrin repeat"/>
    <property type="match status" value="1"/>
</dbReference>
<dbReference type="PANTHER" id="PTHR24171">
    <property type="entry name" value="ANKYRIN REPEAT DOMAIN-CONTAINING PROTEIN 39-RELATED"/>
    <property type="match status" value="1"/>
</dbReference>
<accession>A0A495IDV7</accession>
<reference evidence="4 5" key="1">
    <citation type="submission" date="2018-10" db="EMBL/GenBank/DDBJ databases">
        <title>Sequencing the genomes of 1000 actinobacteria strains.</title>
        <authorList>
            <person name="Klenk H.-P."/>
        </authorList>
    </citation>
    <scope>NUCLEOTIDE SEQUENCE [LARGE SCALE GENOMIC DNA]</scope>
    <source>
        <strain evidence="4 5">DSM 17894</strain>
    </source>
</reference>
<dbReference type="EMBL" id="RBKS01000001">
    <property type="protein sequence ID" value="RKR74187.1"/>
    <property type="molecule type" value="Genomic_DNA"/>
</dbReference>
<keyword evidence="1" id="KW-0677">Repeat</keyword>
<evidence type="ECO:0000256" key="3">
    <source>
        <dbReference type="PROSITE-ProRule" id="PRU00023"/>
    </source>
</evidence>
<sequence>MKWFTAARVFGPDESDARPEYAQHLAEIDDALTPEVRELAHDVHLHDARVESFDASGDRLRLLLVAGANARGYERIALTFEGVTLGVPERTRLDELHLLAGDSEILCDEVDLAPGGRFVHRGWVWETGMFSVEFSGLLLSREATTAADRNALAARHDSPDEARGLRDRWLDFEPPLVAAAARGDLDEATKLLAGGASPDSADDAGWSALHAAASRSHLEVCLLLLGAGADIDVVDDAGFSPLHNALRAEAAPAVIDYLRAEGAKEPEPDDDDD</sequence>
<keyword evidence="5" id="KW-1185">Reference proteome</keyword>
<evidence type="ECO:0000313" key="4">
    <source>
        <dbReference type="EMBL" id="RKR74187.1"/>
    </source>
</evidence>
<dbReference type="Proteomes" id="UP000280008">
    <property type="component" value="Unassembled WGS sequence"/>
</dbReference>
<evidence type="ECO:0000256" key="2">
    <source>
        <dbReference type="ARBA" id="ARBA00023043"/>
    </source>
</evidence>
<dbReference type="Gene3D" id="1.25.40.20">
    <property type="entry name" value="Ankyrin repeat-containing domain"/>
    <property type="match status" value="1"/>
</dbReference>
<dbReference type="SMART" id="SM00248">
    <property type="entry name" value="ANK"/>
    <property type="match status" value="3"/>
</dbReference>